<evidence type="ECO:0000256" key="6">
    <source>
        <dbReference type="ARBA" id="ARBA00022968"/>
    </source>
</evidence>
<dbReference type="PANTHER" id="PTHR31392">
    <property type="entry name" value="ALPHA-1,3-MANNOSYLTRANSFERASE MNN1-RELATED"/>
    <property type="match status" value="1"/>
</dbReference>
<keyword evidence="9" id="KW-0325">Glycoprotein</keyword>
<evidence type="ECO:0000256" key="4">
    <source>
        <dbReference type="ARBA" id="ARBA00022679"/>
    </source>
</evidence>
<evidence type="ECO:0000256" key="1">
    <source>
        <dbReference type="ARBA" id="ARBA00004606"/>
    </source>
</evidence>
<protein>
    <submittedName>
        <fullName evidence="11">Glycosyltransferase family 71 protein</fullName>
    </submittedName>
</protein>
<keyword evidence="6" id="KW-0735">Signal-anchor</keyword>
<name>N1PZQ6_DOTSN</name>
<dbReference type="Gene3D" id="3.90.550.10">
    <property type="entry name" value="Spore Coat Polysaccharide Biosynthesis Protein SpsA, Chain A"/>
    <property type="match status" value="1"/>
</dbReference>
<comment type="subcellular location">
    <subcellularLocation>
        <location evidence="1">Membrane</location>
        <topology evidence="1">Single-pass type II membrane protein</topology>
    </subcellularLocation>
</comment>
<dbReference type="GO" id="GO:0005794">
    <property type="term" value="C:Golgi apparatus"/>
    <property type="evidence" value="ECO:0007669"/>
    <property type="project" value="TreeGrafter"/>
</dbReference>
<keyword evidence="12" id="KW-1185">Reference proteome</keyword>
<dbReference type="eggNOG" id="ENOG502S4MX">
    <property type="taxonomic scope" value="Eukaryota"/>
</dbReference>
<dbReference type="AlphaFoldDB" id="N1PZQ6"/>
<dbReference type="OrthoDB" id="430354at2759"/>
<reference evidence="12" key="1">
    <citation type="journal article" date="2012" name="PLoS Genet.">
        <title>The genomes of the fungal plant pathogens Cladosporium fulvum and Dothistroma septosporum reveal adaptation to different hosts and lifestyles but also signatures of common ancestry.</title>
        <authorList>
            <person name="de Wit P.J.G.M."/>
            <person name="van der Burgt A."/>
            <person name="Oekmen B."/>
            <person name="Stergiopoulos I."/>
            <person name="Abd-Elsalam K.A."/>
            <person name="Aerts A.L."/>
            <person name="Bahkali A.H."/>
            <person name="Beenen H.G."/>
            <person name="Chettri P."/>
            <person name="Cox M.P."/>
            <person name="Datema E."/>
            <person name="de Vries R.P."/>
            <person name="Dhillon B."/>
            <person name="Ganley A.R."/>
            <person name="Griffiths S.A."/>
            <person name="Guo Y."/>
            <person name="Hamelin R.C."/>
            <person name="Henrissat B."/>
            <person name="Kabir M.S."/>
            <person name="Jashni M.K."/>
            <person name="Kema G."/>
            <person name="Klaubauf S."/>
            <person name="Lapidus A."/>
            <person name="Levasseur A."/>
            <person name="Lindquist E."/>
            <person name="Mehrabi R."/>
            <person name="Ohm R.A."/>
            <person name="Owen T.J."/>
            <person name="Salamov A."/>
            <person name="Schwelm A."/>
            <person name="Schijlen E."/>
            <person name="Sun H."/>
            <person name="van den Burg H.A."/>
            <person name="van Ham R.C.H.J."/>
            <person name="Zhang S."/>
            <person name="Goodwin S.B."/>
            <person name="Grigoriev I.V."/>
            <person name="Collemare J."/>
            <person name="Bradshaw R.E."/>
        </authorList>
    </citation>
    <scope>NUCLEOTIDE SEQUENCE [LARGE SCALE GENOMIC DNA]</scope>
    <source>
        <strain evidence="12">NZE10 / CBS 128990</strain>
    </source>
</reference>
<dbReference type="GO" id="GO:0000033">
    <property type="term" value="F:alpha-1,3-mannosyltransferase activity"/>
    <property type="evidence" value="ECO:0007669"/>
    <property type="project" value="TreeGrafter"/>
</dbReference>
<feature type="compositionally biased region" description="Acidic residues" evidence="10">
    <location>
        <begin position="477"/>
        <end position="488"/>
    </location>
</feature>
<evidence type="ECO:0000256" key="5">
    <source>
        <dbReference type="ARBA" id="ARBA00022692"/>
    </source>
</evidence>
<evidence type="ECO:0000256" key="10">
    <source>
        <dbReference type="SAM" id="MobiDB-lite"/>
    </source>
</evidence>
<evidence type="ECO:0000256" key="8">
    <source>
        <dbReference type="ARBA" id="ARBA00023136"/>
    </source>
</evidence>
<keyword evidence="3" id="KW-0328">Glycosyltransferase</keyword>
<comment type="similarity">
    <text evidence="2">Belongs to the MNN1/MNT family.</text>
</comment>
<keyword evidence="4 11" id="KW-0808">Transferase</keyword>
<dbReference type="Pfam" id="PF11051">
    <property type="entry name" value="Mannosyl_trans3"/>
    <property type="match status" value="1"/>
</dbReference>
<accession>N1PZQ6</accession>
<feature type="region of interest" description="Disordered" evidence="10">
    <location>
        <begin position="461"/>
        <end position="495"/>
    </location>
</feature>
<dbReference type="STRING" id="675120.N1PZQ6"/>
<proteinExistence type="inferred from homology"/>
<evidence type="ECO:0000256" key="7">
    <source>
        <dbReference type="ARBA" id="ARBA00022989"/>
    </source>
</evidence>
<keyword evidence="8" id="KW-0472">Membrane</keyword>
<evidence type="ECO:0000313" key="12">
    <source>
        <dbReference type="Proteomes" id="UP000016933"/>
    </source>
</evidence>
<gene>
    <name evidence="11" type="ORF">DOTSEDRAFT_69594</name>
</gene>
<evidence type="ECO:0000313" key="11">
    <source>
        <dbReference type="EMBL" id="EME47689.1"/>
    </source>
</evidence>
<evidence type="ECO:0000256" key="2">
    <source>
        <dbReference type="ARBA" id="ARBA00009105"/>
    </source>
</evidence>
<organism evidence="11 12">
    <name type="scientific">Dothistroma septosporum (strain NZE10 / CBS 128990)</name>
    <name type="common">Red band needle blight fungus</name>
    <name type="synonym">Mycosphaerella pini</name>
    <dbReference type="NCBI Taxonomy" id="675120"/>
    <lineage>
        <taxon>Eukaryota</taxon>
        <taxon>Fungi</taxon>
        <taxon>Dikarya</taxon>
        <taxon>Ascomycota</taxon>
        <taxon>Pezizomycotina</taxon>
        <taxon>Dothideomycetes</taxon>
        <taxon>Dothideomycetidae</taxon>
        <taxon>Mycosphaerellales</taxon>
        <taxon>Mycosphaerellaceae</taxon>
        <taxon>Dothistroma</taxon>
    </lineage>
</organism>
<evidence type="ECO:0000256" key="3">
    <source>
        <dbReference type="ARBA" id="ARBA00022676"/>
    </source>
</evidence>
<dbReference type="GO" id="GO:0016020">
    <property type="term" value="C:membrane"/>
    <property type="evidence" value="ECO:0007669"/>
    <property type="project" value="UniProtKB-SubCell"/>
</dbReference>
<dbReference type="HOGENOM" id="CLU_021103_0_0_1"/>
<keyword evidence="7" id="KW-1133">Transmembrane helix</keyword>
<evidence type="ECO:0000256" key="9">
    <source>
        <dbReference type="ARBA" id="ARBA00023180"/>
    </source>
</evidence>
<dbReference type="SUPFAM" id="SSF53448">
    <property type="entry name" value="Nucleotide-diphospho-sugar transferases"/>
    <property type="match status" value="1"/>
</dbReference>
<dbReference type="InterPro" id="IPR022751">
    <property type="entry name" value="Alpha_mannosyltransferase"/>
</dbReference>
<reference evidence="11 12" key="2">
    <citation type="journal article" date="2012" name="PLoS Pathog.">
        <title>Diverse lifestyles and strategies of plant pathogenesis encoded in the genomes of eighteen Dothideomycetes fungi.</title>
        <authorList>
            <person name="Ohm R.A."/>
            <person name="Feau N."/>
            <person name="Henrissat B."/>
            <person name="Schoch C.L."/>
            <person name="Horwitz B.A."/>
            <person name="Barry K.W."/>
            <person name="Condon B.J."/>
            <person name="Copeland A.C."/>
            <person name="Dhillon B."/>
            <person name="Glaser F."/>
            <person name="Hesse C.N."/>
            <person name="Kosti I."/>
            <person name="LaButti K."/>
            <person name="Lindquist E.A."/>
            <person name="Lucas S."/>
            <person name="Salamov A.A."/>
            <person name="Bradshaw R.E."/>
            <person name="Ciuffetti L."/>
            <person name="Hamelin R.C."/>
            <person name="Kema G.H.J."/>
            <person name="Lawrence C."/>
            <person name="Scott J.A."/>
            <person name="Spatafora J.W."/>
            <person name="Turgeon B.G."/>
            <person name="de Wit P.J.G.M."/>
            <person name="Zhong S."/>
            <person name="Goodwin S.B."/>
            <person name="Grigoriev I.V."/>
        </authorList>
    </citation>
    <scope>NUCLEOTIDE SEQUENCE [LARGE SCALE GENOMIC DNA]</scope>
    <source>
        <strain evidence="12">NZE10 / CBS 128990</strain>
    </source>
</reference>
<dbReference type="GO" id="GO:0006493">
    <property type="term" value="P:protein O-linked glycosylation"/>
    <property type="evidence" value="ECO:0007669"/>
    <property type="project" value="TreeGrafter"/>
</dbReference>
<dbReference type="InterPro" id="IPR029044">
    <property type="entry name" value="Nucleotide-diphossugar_trans"/>
</dbReference>
<dbReference type="EMBL" id="KB446536">
    <property type="protein sequence ID" value="EME47689.1"/>
    <property type="molecule type" value="Genomic_DNA"/>
</dbReference>
<keyword evidence="5" id="KW-0812">Transmembrane</keyword>
<dbReference type="Proteomes" id="UP000016933">
    <property type="component" value="Unassembled WGS sequence"/>
</dbReference>
<dbReference type="OMA" id="NGWAGKP"/>
<sequence>MAKLPYWVRRYQRLFVCRLLAVSITGTLLCMLIWPRAVASRVIGSDRIADDFATPPEREPDTIIRAEPTQYEPVIARPQKPMRAHDPIPRQDERLRAPEVLRPDEDLSKSIQEFSHFLSDDMRSKALLEPIVATGEALLRDLAYRVRHFRAAFAMWESLHLIEGQGLHRRHDIMQHLRAADISAAGRANAVHTYDQFRFLINGLASRLFPWTTTYLGDHMSLHASFYTGGRGIALTAGEHQVSYLLTSIPSFRKLGCELPIEVLYLGDDDMTEESRERLEALPNVITRDLTQMIEDKGWTLKGWAAKPFAILMSSFREVIFIDADALFFTNPGTLFEDAQYRETGALFFKDRNLSPESKRKWLKQILPAPISPHVKKNRLWTGESGHMQDSGVVVVDKWKHFIPLLLTTRLNGPDRDGNEATGKKGVYEMVYGDKETFWLSWELADVLDYSFHDSVTGNMGTLVTPKTKPLNSSNDDNPESEETEGQETEIKPSRSRICSAQLLHFDSEGKPFWFNGWLEKHKHDENSPLDFADFDAYMKEPSEVGRRPKSSAWDIKPDNVVCLQSEEHFEFSNEESEVLEMIKDIARAGETE</sequence>
<dbReference type="PANTHER" id="PTHR31392:SF1">
    <property type="entry name" value="ALPHA-1,3-MANNOSYLTRANSFERASE MNN1-RELATED"/>
    <property type="match status" value="1"/>
</dbReference>